<proteinExistence type="predicted"/>
<gene>
    <name evidence="2" type="ORF">PC9H_008030</name>
</gene>
<accession>A0A8H6ZW10</accession>
<feature type="signal peptide" evidence="1">
    <location>
        <begin position="1"/>
        <end position="20"/>
    </location>
</feature>
<evidence type="ECO:0000313" key="3">
    <source>
        <dbReference type="Proteomes" id="UP000623687"/>
    </source>
</evidence>
<dbReference type="Proteomes" id="UP000623687">
    <property type="component" value="Unassembled WGS sequence"/>
</dbReference>
<dbReference type="RefSeq" id="XP_036631170.1">
    <property type="nucleotide sequence ID" value="XM_036777550.1"/>
</dbReference>
<dbReference type="InterPro" id="IPR046312">
    <property type="entry name" value="DUF6454"/>
</dbReference>
<evidence type="ECO:0000256" key="1">
    <source>
        <dbReference type="SAM" id="SignalP"/>
    </source>
</evidence>
<dbReference type="EMBL" id="JACETU010000005">
    <property type="protein sequence ID" value="KAF7428798.1"/>
    <property type="molecule type" value="Genomic_DNA"/>
</dbReference>
<dbReference type="OrthoDB" id="71437at2759"/>
<dbReference type="VEuPathDB" id="FungiDB:PC9H_008030"/>
<name>A0A8H6ZW10_PLEOS</name>
<protein>
    <submittedName>
        <fullName evidence="2">Uncharacterized protein</fullName>
    </submittedName>
</protein>
<sequence length="365" mass="40053">MKRYFIGLSILAVCLSVTVGSETPSTTVEPGATASVNITIFRSGVAFAPQPLPAPFAVSKGECIVSAFVNIGRTTTWTLVKKIDFGSFVEPEGIVRIGEDRYFVSHNEYYERTVKFPEVVDGTDRTPGVGLGLMTIIDGQGRHIARAALNEVGSLEYHNGGIDYDGRYIWANIAQYRPNSTSTLVRIDPLTLHHIRIAHFADHTGGPVHNTDTGTVTSLNWGSRNATSIDLHKIDSHAYPSFTPFGSLVRNPSYFVDYQDCKFLGRIKRFGNKPHMFCGGLASFGGVNIGGLAVIDMETMVPRLEVPIMLQSENGWLLTTNPVDVDCVDGKLQAYFFPDQEVNNAMLYLYEADPQSPFEFGGGKQ</sequence>
<feature type="chain" id="PRO_5034024012" evidence="1">
    <location>
        <begin position="21"/>
        <end position="365"/>
    </location>
</feature>
<comment type="caution">
    <text evidence="2">The sequence shown here is derived from an EMBL/GenBank/DDBJ whole genome shotgun (WGS) entry which is preliminary data.</text>
</comment>
<dbReference type="Pfam" id="PF20055">
    <property type="entry name" value="DUF6454"/>
    <property type="match status" value="1"/>
</dbReference>
<keyword evidence="1" id="KW-0732">Signal</keyword>
<reference evidence="2" key="1">
    <citation type="submission" date="2019-07" db="EMBL/GenBank/DDBJ databases">
        <authorList>
            <person name="Palmer J.M."/>
        </authorList>
    </citation>
    <scope>NUCLEOTIDE SEQUENCE</scope>
    <source>
        <strain evidence="2">PC9</strain>
    </source>
</reference>
<dbReference type="GeneID" id="59377848"/>
<dbReference type="AlphaFoldDB" id="A0A8H6ZW10"/>
<evidence type="ECO:0000313" key="2">
    <source>
        <dbReference type="EMBL" id="KAF7428798.1"/>
    </source>
</evidence>
<organism evidence="2 3">
    <name type="scientific">Pleurotus ostreatus</name>
    <name type="common">Oyster mushroom</name>
    <name type="synonym">White-rot fungus</name>
    <dbReference type="NCBI Taxonomy" id="5322"/>
    <lineage>
        <taxon>Eukaryota</taxon>
        <taxon>Fungi</taxon>
        <taxon>Dikarya</taxon>
        <taxon>Basidiomycota</taxon>
        <taxon>Agaricomycotina</taxon>
        <taxon>Agaricomycetes</taxon>
        <taxon>Agaricomycetidae</taxon>
        <taxon>Agaricales</taxon>
        <taxon>Pleurotineae</taxon>
        <taxon>Pleurotaceae</taxon>
        <taxon>Pleurotus</taxon>
    </lineage>
</organism>
<keyword evidence="3" id="KW-1185">Reference proteome</keyword>